<evidence type="ECO:0008006" key="5">
    <source>
        <dbReference type="Google" id="ProtNLM"/>
    </source>
</evidence>
<dbReference type="Gene3D" id="3.50.90.10">
    <property type="entry name" value="YerB-like"/>
    <property type="match status" value="1"/>
</dbReference>
<dbReference type="InterPro" id="IPR035328">
    <property type="entry name" value="DUF3048_C"/>
</dbReference>
<feature type="domain" description="DUF3048" evidence="2">
    <location>
        <begin position="287"/>
        <end position="395"/>
    </location>
</feature>
<protein>
    <recommendedName>
        <fullName evidence="5">DUF3048 domain-containing protein</fullName>
    </recommendedName>
</protein>
<dbReference type="InterPro" id="IPR021416">
    <property type="entry name" value="DUF3048_N"/>
</dbReference>
<sequence length="408" mass="45050">MNPKILKSSLYTLIFVFGAFASYWLSGTVFPVDGRSKNSTATPTPSPGLQTGFLTFQGPKTEVCPINGEKFTVEEQKIWSTRRPLLVMIENHADSRPQSGLTNADIVYEAVAEGGITRFMGVFYCNATRSAANKYDVGPVRSARTYFLDLASEYSDYPLYAHVGGANCSAATVGGPCTTNVKAQAIEQIAKYGWNNKGTWGDLSQFSLSYKACRREPDRVGVDVATEHTMYCSTTELWNVAASRGLTNMTEINNSSWDKTFRPWSFKAEDKSLSTTASAVSFDFWGDKAYTVSWKYDPSTNKYLRSNGGQPAVDFNYQQVVSTKNLVIQFAKESRSIDEHAHNLYGLIGSGTGVYLANGQKTEITWTKTARQGRTVFKDSATGKEINFVPGQIWVEILPIGNKISYEG</sequence>
<comment type="caution">
    <text evidence="3">The sequence shown here is derived from an EMBL/GenBank/DDBJ whole genome shotgun (WGS) entry which is preliminary data.</text>
</comment>
<organism evidence="3 4">
    <name type="scientific">Candidatus Shapirobacteria bacterium GW2011_GWE1_38_10</name>
    <dbReference type="NCBI Taxonomy" id="1618488"/>
    <lineage>
        <taxon>Bacteria</taxon>
        <taxon>Candidatus Shapironibacteriota</taxon>
    </lineage>
</organism>
<dbReference type="EMBL" id="LBTX01000008">
    <property type="protein sequence ID" value="KKQ50206.1"/>
    <property type="molecule type" value="Genomic_DNA"/>
</dbReference>
<reference evidence="3 4" key="1">
    <citation type="journal article" date="2015" name="Nature">
        <title>rRNA introns, odd ribosomes, and small enigmatic genomes across a large radiation of phyla.</title>
        <authorList>
            <person name="Brown C.T."/>
            <person name="Hug L.A."/>
            <person name="Thomas B.C."/>
            <person name="Sharon I."/>
            <person name="Castelle C.J."/>
            <person name="Singh A."/>
            <person name="Wilkins M.J."/>
            <person name="Williams K.H."/>
            <person name="Banfield J.F."/>
        </authorList>
    </citation>
    <scope>NUCLEOTIDE SEQUENCE [LARGE SCALE GENOMIC DNA]</scope>
</reference>
<evidence type="ECO:0000259" key="1">
    <source>
        <dbReference type="Pfam" id="PF11258"/>
    </source>
</evidence>
<gene>
    <name evidence="3" type="ORF">US68_C0008G0091</name>
</gene>
<evidence type="ECO:0000313" key="4">
    <source>
        <dbReference type="Proteomes" id="UP000034231"/>
    </source>
</evidence>
<dbReference type="Pfam" id="PF17479">
    <property type="entry name" value="DUF3048_C"/>
    <property type="match status" value="1"/>
</dbReference>
<dbReference type="SUPFAM" id="SSF159774">
    <property type="entry name" value="YerB-like"/>
    <property type="match status" value="1"/>
</dbReference>
<accession>A0A0G0LC49</accession>
<dbReference type="InterPro" id="IPR023158">
    <property type="entry name" value="YerB-like_sf"/>
</dbReference>
<evidence type="ECO:0000313" key="3">
    <source>
        <dbReference type="EMBL" id="KKQ50206.1"/>
    </source>
</evidence>
<dbReference type="Proteomes" id="UP000034231">
    <property type="component" value="Unassembled WGS sequence"/>
</dbReference>
<dbReference type="AlphaFoldDB" id="A0A0G0LC49"/>
<evidence type="ECO:0000259" key="2">
    <source>
        <dbReference type="Pfam" id="PF17479"/>
    </source>
</evidence>
<name>A0A0G0LC49_9BACT</name>
<feature type="domain" description="DUF3048" evidence="1">
    <location>
        <begin position="80"/>
        <end position="244"/>
    </location>
</feature>
<dbReference type="Pfam" id="PF11258">
    <property type="entry name" value="DUF3048"/>
    <property type="match status" value="1"/>
</dbReference>
<proteinExistence type="predicted"/>